<evidence type="ECO:0000256" key="5">
    <source>
        <dbReference type="PIRSR" id="PIRSR601461-1"/>
    </source>
</evidence>
<dbReference type="InterPro" id="IPR033121">
    <property type="entry name" value="PEPTIDASE_A1"/>
</dbReference>
<evidence type="ECO:0000256" key="7">
    <source>
        <dbReference type="RuleBase" id="RU000454"/>
    </source>
</evidence>
<evidence type="ECO:0000256" key="4">
    <source>
        <dbReference type="ARBA" id="ARBA00022801"/>
    </source>
</evidence>
<accession>A0A9P5MW17</accession>
<evidence type="ECO:0000313" key="11">
    <source>
        <dbReference type="EMBL" id="KAF8480130.1"/>
    </source>
</evidence>
<dbReference type="AlphaFoldDB" id="A0A9P5MW17"/>
<dbReference type="PROSITE" id="PS51767">
    <property type="entry name" value="PEPTIDASE_A1"/>
    <property type="match status" value="1"/>
</dbReference>
<evidence type="ECO:0000256" key="2">
    <source>
        <dbReference type="ARBA" id="ARBA00022670"/>
    </source>
</evidence>
<dbReference type="InterPro" id="IPR001969">
    <property type="entry name" value="Aspartic_peptidase_AS"/>
</dbReference>
<keyword evidence="12" id="KW-1185">Reference proteome</keyword>
<dbReference type="PANTHER" id="PTHR47966">
    <property type="entry name" value="BETA-SITE APP-CLEAVING ENZYME, ISOFORM A-RELATED"/>
    <property type="match status" value="1"/>
</dbReference>
<dbReference type="FunFam" id="2.40.70.10:FF:000115">
    <property type="entry name" value="Lysosomal aspartic protease"/>
    <property type="match status" value="1"/>
</dbReference>
<evidence type="ECO:0000256" key="9">
    <source>
        <dbReference type="SAM" id="SignalP"/>
    </source>
</evidence>
<evidence type="ECO:0000313" key="12">
    <source>
        <dbReference type="Proteomes" id="UP000759537"/>
    </source>
</evidence>
<feature type="signal peptide" evidence="9">
    <location>
        <begin position="1"/>
        <end position="18"/>
    </location>
</feature>
<dbReference type="InterPro" id="IPR034164">
    <property type="entry name" value="Pepsin-like_dom"/>
</dbReference>
<protein>
    <submittedName>
        <fullName evidence="11">Acid protease</fullName>
    </submittedName>
</protein>
<feature type="active site" evidence="5">
    <location>
        <position position="116"/>
    </location>
</feature>
<feature type="region of interest" description="Disordered" evidence="8">
    <location>
        <begin position="73"/>
        <end position="92"/>
    </location>
</feature>
<gene>
    <name evidence="11" type="ORF">DFH94DRAFT_461501</name>
</gene>
<feature type="domain" description="Peptidase A1" evidence="10">
    <location>
        <begin position="98"/>
        <end position="407"/>
    </location>
</feature>
<dbReference type="Pfam" id="PF00026">
    <property type="entry name" value="Asp"/>
    <property type="match status" value="1"/>
</dbReference>
<comment type="similarity">
    <text evidence="1 7">Belongs to the peptidase A1 family.</text>
</comment>
<dbReference type="CDD" id="cd05471">
    <property type="entry name" value="pepsin_like"/>
    <property type="match status" value="1"/>
</dbReference>
<feature type="chain" id="PRO_5040320312" evidence="9">
    <location>
        <begin position="19"/>
        <end position="410"/>
    </location>
</feature>
<dbReference type="SUPFAM" id="SSF50630">
    <property type="entry name" value="Acid proteases"/>
    <property type="match status" value="1"/>
</dbReference>
<keyword evidence="4 7" id="KW-0378">Hydrolase</keyword>
<dbReference type="OrthoDB" id="15189at2759"/>
<evidence type="ECO:0000256" key="1">
    <source>
        <dbReference type="ARBA" id="ARBA00007447"/>
    </source>
</evidence>
<sequence>MYSPLAFVLASLPFLTAAVSPASHGIAVPITKRDNHPTGVADPSKLHGRIKHSVAKIQSGFAAYERNTGVAHPLSRSTKHVGRDSGSDPLTDDSAMRWYGTISVGTPAVSFTVDFDTGSSDLFLPSSKCGSSCSGHKVYNPNASSTAQALSKTFSLTFDDGSIVTGEQYTDVVSIVNLTANSQTLAGATNYSSSLTRKNFMPDGLMGMGFQAISRCNAPPLFQTLISAGVVTSQVFGFKFATSGSELFLGGTNSALYTGDFTWIPLTVEGYWQASFNRISVNGNPVVGSTTAIFDTGSTQIIGDPTGIAKLFDSISGAQSAPHLGDGVYTIPCSFDTPISIDVGGKTVGISPASFNLGSVPHNNSSTCLAGAAADKSLTGEFWILGDVFLQNVYSAWDVGGSRIGFATLA</sequence>
<dbReference type="InterPro" id="IPR021109">
    <property type="entry name" value="Peptidase_aspartic_dom_sf"/>
</dbReference>
<keyword evidence="9" id="KW-0732">Signal</keyword>
<dbReference type="GO" id="GO:0006508">
    <property type="term" value="P:proteolysis"/>
    <property type="evidence" value="ECO:0007669"/>
    <property type="project" value="UniProtKB-KW"/>
</dbReference>
<reference evidence="11" key="2">
    <citation type="journal article" date="2020" name="Nat. Commun.">
        <title>Large-scale genome sequencing of mycorrhizal fungi provides insights into the early evolution of symbiotic traits.</title>
        <authorList>
            <person name="Miyauchi S."/>
            <person name="Kiss E."/>
            <person name="Kuo A."/>
            <person name="Drula E."/>
            <person name="Kohler A."/>
            <person name="Sanchez-Garcia M."/>
            <person name="Morin E."/>
            <person name="Andreopoulos B."/>
            <person name="Barry K.W."/>
            <person name="Bonito G."/>
            <person name="Buee M."/>
            <person name="Carver A."/>
            <person name="Chen C."/>
            <person name="Cichocki N."/>
            <person name="Clum A."/>
            <person name="Culley D."/>
            <person name="Crous P.W."/>
            <person name="Fauchery L."/>
            <person name="Girlanda M."/>
            <person name="Hayes R.D."/>
            <person name="Keri Z."/>
            <person name="LaButti K."/>
            <person name="Lipzen A."/>
            <person name="Lombard V."/>
            <person name="Magnuson J."/>
            <person name="Maillard F."/>
            <person name="Murat C."/>
            <person name="Nolan M."/>
            <person name="Ohm R.A."/>
            <person name="Pangilinan J."/>
            <person name="Pereira M.F."/>
            <person name="Perotto S."/>
            <person name="Peter M."/>
            <person name="Pfister S."/>
            <person name="Riley R."/>
            <person name="Sitrit Y."/>
            <person name="Stielow J.B."/>
            <person name="Szollosi G."/>
            <person name="Zifcakova L."/>
            <person name="Stursova M."/>
            <person name="Spatafora J.W."/>
            <person name="Tedersoo L."/>
            <person name="Vaario L.M."/>
            <person name="Yamada A."/>
            <person name="Yan M."/>
            <person name="Wang P."/>
            <person name="Xu J."/>
            <person name="Bruns T."/>
            <person name="Baldrian P."/>
            <person name="Vilgalys R."/>
            <person name="Dunand C."/>
            <person name="Henrissat B."/>
            <person name="Grigoriev I.V."/>
            <person name="Hibbett D."/>
            <person name="Nagy L.G."/>
            <person name="Martin F.M."/>
        </authorList>
    </citation>
    <scope>NUCLEOTIDE SEQUENCE</scope>
    <source>
        <strain evidence="11">Prilba</strain>
    </source>
</reference>
<dbReference type="PRINTS" id="PR00792">
    <property type="entry name" value="PEPSIN"/>
</dbReference>
<organism evidence="11 12">
    <name type="scientific">Russula ochroleuca</name>
    <dbReference type="NCBI Taxonomy" id="152965"/>
    <lineage>
        <taxon>Eukaryota</taxon>
        <taxon>Fungi</taxon>
        <taxon>Dikarya</taxon>
        <taxon>Basidiomycota</taxon>
        <taxon>Agaricomycotina</taxon>
        <taxon>Agaricomycetes</taxon>
        <taxon>Russulales</taxon>
        <taxon>Russulaceae</taxon>
        <taxon>Russula</taxon>
    </lineage>
</organism>
<evidence type="ECO:0000256" key="8">
    <source>
        <dbReference type="SAM" id="MobiDB-lite"/>
    </source>
</evidence>
<comment type="caution">
    <text evidence="11">The sequence shown here is derived from an EMBL/GenBank/DDBJ whole genome shotgun (WGS) entry which is preliminary data.</text>
</comment>
<dbReference type="EMBL" id="WHVB01000008">
    <property type="protein sequence ID" value="KAF8480130.1"/>
    <property type="molecule type" value="Genomic_DNA"/>
</dbReference>
<keyword evidence="2 7" id="KW-0645">Protease</keyword>
<evidence type="ECO:0000259" key="10">
    <source>
        <dbReference type="PROSITE" id="PS51767"/>
    </source>
</evidence>
<reference evidence="11" key="1">
    <citation type="submission" date="2019-10" db="EMBL/GenBank/DDBJ databases">
        <authorList>
            <consortium name="DOE Joint Genome Institute"/>
            <person name="Kuo A."/>
            <person name="Miyauchi S."/>
            <person name="Kiss E."/>
            <person name="Drula E."/>
            <person name="Kohler A."/>
            <person name="Sanchez-Garcia M."/>
            <person name="Andreopoulos B."/>
            <person name="Barry K.W."/>
            <person name="Bonito G."/>
            <person name="Buee M."/>
            <person name="Carver A."/>
            <person name="Chen C."/>
            <person name="Cichocki N."/>
            <person name="Clum A."/>
            <person name="Culley D."/>
            <person name="Crous P.W."/>
            <person name="Fauchery L."/>
            <person name="Girlanda M."/>
            <person name="Hayes R."/>
            <person name="Keri Z."/>
            <person name="LaButti K."/>
            <person name="Lipzen A."/>
            <person name="Lombard V."/>
            <person name="Magnuson J."/>
            <person name="Maillard F."/>
            <person name="Morin E."/>
            <person name="Murat C."/>
            <person name="Nolan M."/>
            <person name="Ohm R."/>
            <person name="Pangilinan J."/>
            <person name="Pereira M."/>
            <person name="Perotto S."/>
            <person name="Peter M."/>
            <person name="Riley R."/>
            <person name="Sitrit Y."/>
            <person name="Stielow B."/>
            <person name="Szollosi G."/>
            <person name="Zifcakova L."/>
            <person name="Stursova M."/>
            <person name="Spatafora J.W."/>
            <person name="Tedersoo L."/>
            <person name="Vaario L.-M."/>
            <person name="Yamada A."/>
            <person name="Yan M."/>
            <person name="Wang P."/>
            <person name="Xu J."/>
            <person name="Bruns T."/>
            <person name="Baldrian P."/>
            <person name="Vilgalys R."/>
            <person name="Henrissat B."/>
            <person name="Grigoriev I.V."/>
            <person name="Hibbett D."/>
            <person name="Nagy L.G."/>
            <person name="Martin F.M."/>
        </authorList>
    </citation>
    <scope>NUCLEOTIDE SEQUENCE</scope>
    <source>
        <strain evidence="11">Prilba</strain>
    </source>
</reference>
<evidence type="ECO:0000256" key="3">
    <source>
        <dbReference type="ARBA" id="ARBA00022750"/>
    </source>
</evidence>
<dbReference type="InterPro" id="IPR001461">
    <property type="entry name" value="Aspartic_peptidase_A1"/>
</dbReference>
<keyword evidence="3 7" id="KW-0064">Aspartyl protease</keyword>
<dbReference type="Gene3D" id="2.40.70.10">
    <property type="entry name" value="Acid Proteases"/>
    <property type="match status" value="2"/>
</dbReference>
<name>A0A9P5MW17_9AGAM</name>
<keyword evidence="6" id="KW-1015">Disulfide bond</keyword>
<dbReference type="PANTHER" id="PTHR47966:SF57">
    <property type="entry name" value="PEPTIDASE A1 DOMAIN-CONTAINING PROTEIN"/>
    <property type="match status" value="1"/>
</dbReference>
<evidence type="ECO:0000256" key="6">
    <source>
        <dbReference type="PIRSR" id="PIRSR601461-2"/>
    </source>
</evidence>
<proteinExistence type="inferred from homology"/>
<dbReference type="Proteomes" id="UP000759537">
    <property type="component" value="Unassembled WGS sequence"/>
</dbReference>
<dbReference type="GO" id="GO:0004190">
    <property type="term" value="F:aspartic-type endopeptidase activity"/>
    <property type="evidence" value="ECO:0007669"/>
    <property type="project" value="UniProtKB-KW"/>
</dbReference>
<dbReference type="PROSITE" id="PS00141">
    <property type="entry name" value="ASP_PROTEASE"/>
    <property type="match status" value="1"/>
</dbReference>
<feature type="active site" evidence="5">
    <location>
        <position position="295"/>
    </location>
</feature>
<feature type="disulfide bond" evidence="6">
    <location>
        <begin position="129"/>
        <end position="133"/>
    </location>
</feature>